<protein>
    <submittedName>
        <fullName evidence="2">Uncharacterized protein</fullName>
    </submittedName>
</protein>
<reference evidence="2" key="1">
    <citation type="submission" date="2020-07" db="EMBL/GenBank/DDBJ databases">
        <authorList>
            <person name="Lin J."/>
        </authorList>
    </citation>
    <scope>NUCLEOTIDE SEQUENCE</scope>
</reference>
<feature type="compositionally biased region" description="Acidic residues" evidence="1">
    <location>
        <begin position="59"/>
        <end position="69"/>
    </location>
</feature>
<dbReference type="AlphaFoldDB" id="A0A6V7PTE2"/>
<accession>A0A6V7PTE2</accession>
<evidence type="ECO:0000313" key="2">
    <source>
        <dbReference type="EMBL" id="CAD1834015.1"/>
    </source>
</evidence>
<sequence length="145" mass="16120">MSSIASLRHHRHRRGLRAHSSLDPSSRHSAPPTAAADAWARIARRRAAAPEMSRRFLGDAEEEEEETEIEDAKMRSESTSETLAAAAEVEGAIDMGEGEGESGRGWEHRSEEIVLSRGRSRNRNRNRRLGVSEALRCKAYISRGT</sequence>
<gene>
    <name evidence="2" type="ORF">CB5_LOCUS17226</name>
</gene>
<feature type="compositionally biased region" description="Low complexity" evidence="1">
    <location>
        <begin position="79"/>
        <end position="90"/>
    </location>
</feature>
<feature type="region of interest" description="Disordered" evidence="1">
    <location>
        <begin position="1"/>
        <end position="37"/>
    </location>
</feature>
<dbReference type="EMBL" id="LR862152">
    <property type="protein sequence ID" value="CAD1834015.1"/>
    <property type="molecule type" value="Genomic_DNA"/>
</dbReference>
<feature type="compositionally biased region" description="Basic residues" evidence="1">
    <location>
        <begin position="7"/>
        <end position="17"/>
    </location>
</feature>
<feature type="compositionally biased region" description="Basic residues" evidence="1">
    <location>
        <begin position="118"/>
        <end position="128"/>
    </location>
</feature>
<evidence type="ECO:0000256" key="1">
    <source>
        <dbReference type="SAM" id="MobiDB-lite"/>
    </source>
</evidence>
<feature type="region of interest" description="Disordered" evidence="1">
    <location>
        <begin position="50"/>
        <end position="128"/>
    </location>
</feature>
<feature type="compositionally biased region" description="Basic and acidic residues" evidence="1">
    <location>
        <begin position="101"/>
        <end position="114"/>
    </location>
</feature>
<name>A0A6V7PTE2_ANACO</name>
<organism evidence="2">
    <name type="scientific">Ananas comosus var. bracteatus</name>
    <name type="common">red pineapple</name>
    <dbReference type="NCBI Taxonomy" id="296719"/>
    <lineage>
        <taxon>Eukaryota</taxon>
        <taxon>Viridiplantae</taxon>
        <taxon>Streptophyta</taxon>
        <taxon>Embryophyta</taxon>
        <taxon>Tracheophyta</taxon>
        <taxon>Spermatophyta</taxon>
        <taxon>Magnoliopsida</taxon>
        <taxon>Liliopsida</taxon>
        <taxon>Poales</taxon>
        <taxon>Bromeliaceae</taxon>
        <taxon>Bromelioideae</taxon>
        <taxon>Ananas</taxon>
    </lineage>
</organism>
<proteinExistence type="predicted"/>